<keyword evidence="7 9" id="KW-0472">Membrane</keyword>
<evidence type="ECO:0000256" key="5">
    <source>
        <dbReference type="ARBA" id="ARBA00022692"/>
    </source>
</evidence>
<feature type="transmembrane region" description="Helical" evidence="9">
    <location>
        <begin position="222"/>
        <end position="239"/>
    </location>
</feature>
<evidence type="ECO:0000256" key="1">
    <source>
        <dbReference type="ARBA" id="ARBA00004651"/>
    </source>
</evidence>
<evidence type="ECO:0000256" key="3">
    <source>
        <dbReference type="ARBA" id="ARBA00022449"/>
    </source>
</evidence>
<feature type="transmembrane region" description="Helical" evidence="9">
    <location>
        <begin position="185"/>
        <end position="202"/>
    </location>
</feature>
<feature type="transmembrane region" description="Helical" evidence="9">
    <location>
        <begin position="12"/>
        <end position="40"/>
    </location>
</feature>
<comment type="similarity">
    <text evidence="8">Belongs to the NhaC Na(+)/H(+) (TC 2.A.35) antiporter family.</text>
</comment>
<comment type="subcellular location">
    <subcellularLocation>
        <location evidence="1">Cell membrane</location>
        <topology evidence="1">Multi-pass membrane protein</topology>
    </subcellularLocation>
</comment>
<protein>
    <submittedName>
        <fullName evidence="11">Na+:H+ antiporter, NhaC family</fullName>
    </submittedName>
</protein>
<dbReference type="OrthoDB" id="9762978at2"/>
<keyword evidence="2" id="KW-0813">Transport</keyword>
<evidence type="ECO:0000259" key="10">
    <source>
        <dbReference type="Pfam" id="PF03553"/>
    </source>
</evidence>
<dbReference type="EMBL" id="FUYN01000006">
    <property type="protein sequence ID" value="SKB63849.1"/>
    <property type="molecule type" value="Genomic_DNA"/>
</dbReference>
<keyword evidence="6 9" id="KW-1133">Transmembrane helix</keyword>
<keyword evidence="5 9" id="KW-0812">Transmembrane</keyword>
<evidence type="ECO:0000313" key="12">
    <source>
        <dbReference type="Proteomes" id="UP000243406"/>
    </source>
</evidence>
<dbReference type="InterPro" id="IPR052180">
    <property type="entry name" value="NhaC_Na-H+_Antiporter"/>
</dbReference>
<feature type="transmembrane region" description="Helical" evidence="9">
    <location>
        <begin position="246"/>
        <end position="263"/>
    </location>
</feature>
<feature type="transmembrane region" description="Helical" evidence="9">
    <location>
        <begin position="383"/>
        <end position="402"/>
    </location>
</feature>
<organism evidence="11 12">
    <name type="scientific">Acetoanaerobium noterae</name>
    <dbReference type="NCBI Taxonomy" id="745369"/>
    <lineage>
        <taxon>Bacteria</taxon>
        <taxon>Bacillati</taxon>
        <taxon>Bacillota</taxon>
        <taxon>Clostridia</taxon>
        <taxon>Peptostreptococcales</taxon>
        <taxon>Filifactoraceae</taxon>
        <taxon>Acetoanaerobium</taxon>
    </lineage>
</organism>
<dbReference type="AlphaFoldDB" id="A0A1T5CWR8"/>
<feature type="transmembrane region" description="Helical" evidence="9">
    <location>
        <begin position="99"/>
        <end position="130"/>
    </location>
</feature>
<keyword evidence="3" id="KW-0050">Antiport</keyword>
<keyword evidence="4" id="KW-1003">Cell membrane</keyword>
<gene>
    <name evidence="11" type="ORF">SAMN02745120_2421</name>
</gene>
<evidence type="ECO:0000256" key="9">
    <source>
        <dbReference type="SAM" id="Phobius"/>
    </source>
</evidence>
<feature type="transmembrane region" description="Helical" evidence="9">
    <location>
        <begin position="61"/>
        <end position="79"/>
    </location>
</feature>
<feature type="transmembrane region" description="Helical" evidence="9">
    <location>
        <begin position="269"/>
        <end position="289"/>
    </location>
</feature>
<evidence type="ECO:0000256" key="2">
    <source>
        <dbReference type="ARBA" id="ARBA00022448"/>
    </source>
</evidence>
<feature type="transmembrane region" description="Helical" evidence="9">
    <location>
        <begin position="414"/>
        <end position="432"/>
    </location>
</feature>
<reference evidence="12" key="1">
    <citation type="submission" date="2017-02" db="EMBL/GenBank/DDBJ databases">
        <authorList>
            <person name="Varghese N."/>
            <person name="Submissions S."/>
        </authorList>
    </citation>
    <scope>NUCLEOTIDE SEQUENCE [LARGE SCALE GENOMIC DNA]</scope>
    <source>
        <strain evidence="12">ATCC 35199</strain>
    </source>
</reference>
<evidence type="ECO:0000256" key="4">
    <source>
        <dbReference type="ARBA" id="ARBA00022475"/>
    </source>
</evidence>
<evidence type="ECO:0000256" key="6">
    <source>
        <dbReference type="ARBA" id="ARBA00022989"/>
    </source>
</evidence>
<dbReference type="Proteomes" id="UP000243406">
    <property type="component" value="Unassembled WGS sequence"/>
</dbReference>
<feature type="transmembrane region" description="Helical" evidence="9">
    <location>
        <begin position="336"/>
        <end position="362"/>
    </location>
</feature>
<keyword evidence="12" id="KW-1185">Reference proteome</keyword>
<dbReference type="Pfam" id="PF03553">
    <property type="entry name" value="Na_H_antiporter"/>
    <property type="match status" value="1"/>
</dbReference>
<name>A0A1T5CWR8_9FIRM</name>
<dbReference type="RefSeq" id="WP_079590201.1">
    <property type="nucleotide sequence ID" value="NZ_FUYN01000006.1"/>
</dbReference>
<dbReference type="GO" id="GO:0015297">
    <property type="term" value="F:antiporter activity"/>
    <property type="evidence" value="ECO:0007669"/>
    <property type="project" value="UniProtKB-KW"/>
</dbReference>
<feature type="domain" description="Na+/H+ antiporter NhaC-like C-terminal" evidence="10">
    <location>
        <begin position="149"/>
        <end position="430"/>
    </location>
</feature>
<evidence type="ECO:0000256" key="8">
    <source>
        <dbReference type="ARBA" id="ARBA00038435"/>
    </source>
</evidence>
<dbReference type="GO" id="GO:0005886">
    <property type="term" value="C:plasma membrane"/>
    <property type="evidence" value="ECO:0007669"/>
    <property type="project" value="UniProtKB-SubCell"/>
</dbReference>
<feature type="transmembrane region" description="Helical" evidence="9">
    <location>
        <begin position="296"/>
        <end position="316"/>
    </location>
</feature>
<dbReference type="InterPro" id="IPR018461">
    <property type="entry name" value="Na/H_Antiport_NhaC-like_C"/>
</dbReference>
<accession>A0A1T5CWR8</accession>
<proteinExistence type="inferred from homology"/>
<sequence length="437" mass="47601">METVFGLVITFVMLMFSIYKGIFIGYPLLISFFIFVIISLRKGYSIADISKMAYDGGKKSFVVLKIFILIGAITAVWMSSGTVPSIVYYGINLMNPNYFIFYAFIISSLVSFLLGTSLGTVSTVGLALIVMAKSGEVNTSIATGAIIAGAYFGDRCSPMSSSANLIANLTETELFINIKNMLKSAVLPFILSLILYFVVSLSSPLNTASGGIDKAIVKSFDISILALLPSIIILVLSIFRVNVKISMFLSIALASVLSIYIQGYKINEVLYFILMGFHLDFANPLYLIIKGGGIISMLRPAIVVFISCSLAGIFEGTKTLQSVEKLLLKANSRSSLFLYTTIVSILTAAFGSNQSIAAVLTASLMDKAYKQNSVDKYQMALDLENTGIVLSALIPWNLAAFVPTSTMDVSPVGFITYAFYLYLLPITSYMILRYKNK</sequence>
<dbReference type="PANTHER" id="PTHR33451:SF3">
    <property type="entry name" value="MALATE-2H(+)_NA(+)-LACTATE ANTIPORTER"/>
    <property type="match status" value="1"/>
</dbReference>
<dbReference type="PANTHER" id="PTHR33451">
    <property type="entry name" value="MALATE-2H(+)/NA(+)-LACTATE ANTIPORTER"/>
    <property type="match status" value="1"/>
</dbReference>
<evidence type="ECO:0000256" key="7">
    <source>
        <dbReference type="ARBA" id="ARBA00023136"/>
    </source>
</evidence>
<evidence type="ECO:0000313" key="11">
    <source>
        <dbReference type="EMBL" id="SKB63849.1"/>
    </source>
</evidence>